<organism evidence="3 4">
    <name type="scientific">Blastococcus saxobsidens</name>
    <dbReference type="NCBI Taxonomy" id="138336"/>
    <lineage>
        <taxon>Bacteria</taxon>
        <taxon>Bacillati</taxon>
        <taxon>Actinomycetota</taxon>
        <taxon>Actinomycetes</taxon>
        <taxon>Geodermatophilales</taxon>
        <taxon>Geodermatophilaceae</taxon>
        <taxon>Blastococcus</taxon>
    </lineage>
</organism>
<dbReference type="Proteomes" id="UP000479241">
    <property type="component" value="Unassembled WGS sequence"/>
</dbReference>
<comment type="function">
    <text evidence="2">Antitoxin component of a type II toxin-antitoxin (TA) system.</text>
</comment>
<dbReference type="AlphaFoldDB" id="A0A6L9W7I8"/>
<dbReference type="InterPro" id="IPR006442">
    <property type="entry name" value="Antitoxin_Phd/YefM"/>
</dbReference>
<dbReference type="InterPro" id="IPR051405">
    <property type="entry name" value="phD/YefM_antitoxin"/>
</dbReference>
<dbReference type="Gene3D" id="1.10.1220.170">
    <property type="match status" value="1"/>
</dbReference>
<dbReference type="Pfam" id="PF02604">
    <property type="entry name" value="PhdYeFM_antitox"/>
    <property type="match status" value="1"/>
</dbReference>
<dbReference type="SUPFAM" id="SSF143120">
    <property type="entry name" value="YefM-like"/>
    <property type="match status" value="1"/>
</dbReference>
<dbReference type="InterPro" id="IPR036165">
    <property type="entry name" value="YefM-like_sf"/>
</dbReference>
<comment type="caution">
    <text evidence="3">The sequence shown here is derived from an EMBL/GenBank/DDBJ whole genome shotgun (WGS) entry which is preliminary data.</text>
</comment>
<dbReference type="NCBIfam" id="TIGR01552">
    <property type="entry name" value="phd_fam"/>
    <property type="match status" value="1"/>
</dbReference>
<dbReference type="EMBL" id="JAAGWG010000043">
    <property type="protein sequence ID" value="NEK87812.1"/>
    <property type="molecule type" value="Genomic_DNA"/>
</dbReference>
<protein>
    <recommendedName>
        <fullName evidence="2">Antitoxin</fullName>
    </recommendedName>
</protein>
<evidence type="ECO:0000256" key="2">
    <source>
        <dbReference type="RuleBase" id="RU362080"/>
    </source>
</evidence>
<evidence type="ECO:0000256" key="1">
    <source>
        <dbReference type="ARBA" id="ARBA00009981"/>
    </source>
</evidence>
<accession>A0A6L9W7I8</accession>
<dbReference type="Gene3D" id="3.40.1620.10">
    <property type="entry name" value="YefM-like domain"/>
    <property type="match status" value="1"/>
</dbReference>
<dbReference type="PANTHER" id="PTHR33713">
    <property type="entry name" value="ANTITOXIN YAFN-RELATED"/>
    <property type="match status" value="1"/>
</dbReference>
<dbReference type="PANTHER" id="PTHR33713:SF10">
    <property type="entry name" value="ANTITOXIN YAFN"/>
    <property type="match status" value="1"/>
</dbReference>
<comment type="similarity">
    <text evidence="1 2">Belongs to the phD/YefM antitoxin family.</text>
</comment>
<sequence length="104" mass="11369">MHGYLVILPTMTTLSLADAKAHLSALVARVSGQHERVYVTVHGKPSAVLVATEDLESLEETIEILADAETMRRLHASDTELARGDVETREELDAAMRRRLGSSS</sequence>
<reference evidence="3 4" key="1">
    <citation type="submission" date="2019-12" db="EMBL/GenBank/DDBJ databases">
        <title>the WGS of Blastococcus saxobsidens 67B17.</title>
        <authorList>
            <person name="Jiang Z."/>
        </authorList>
    </citation>
    <scope>NUCLEOTIDE SEQUENCE [LARGE SCALE GENOMIC DNA]</scope>
    <source>
        <strain evidence="3 4">67B17</strain>
    </source>
</reference>
<evidence type="ECO:0000313" key="4">
    <source>
        <dbReference type="Proteomes" id="UP000479241"/>
    </source>
</evidence>
<name>A0A6L9W7I8_9ACTN</name>
<proteinExistence type="inferred from homology"/>
<gene>
    <name evidence="3" type="ORF">GCU60_18900</name>
</gene>
<evidence type="ECO:0000313" key="3">
    <source>
        <dbReference type="EMBL" id="NEK87812.1"/>
    </source>
</evidence>